<evidence type="ECO:0000256" key="2">
    <source>
        <dbReference type="ARBA" id="ARBA00060888"/>
    </source>
</evidence>
<gene>
    <name evidence="5" type="ORF">GRI32_04485</name>
</gene>
<dbReference type="InterPro" id="IPR011761">
    <property type="entry name" value="ATP-grasp"/>
</dbReference>
<dbReference type="AlphaFoldDB" id="A0A844ZKE8"/>
<accession>A0A844ZKE8</accession>
<dbReference type="Pfam" id="PF13380">
    <property type="entry name" value="CoA_binding_2"/>
    <property type="match status" value="1"/>
</dbReference>
<dbReference type="Gene3D" id="3.30.470.20">
    <property type="entry name" value="ATP-grasp fold, B domain"/>
    <property type="match status" value="1"/>
</dbReference>
<dbReference type="SUPFAM" id="SSF51735">
    <property type="entry name" value="NAD(P)-binding Rossmann-fold domains"/>
    <property type="match status" value="1"/>
</dbReference>
<dbReference type="EMBL" id="WTYY01000002">
    <property type="protein sequence ID" value="MXO87993.1"/>
    <property type="molecule type" value="Genomic_DNA"/>
</dbReference>
<proteinExistence type="inferred from homology"/>
<dbReference type="PANTHER" id="PTHR42793:SF1">
    <property type="entry name" value="PEPTIDYL-LYSINE N-ACETYLTRANSFERASE PATZ"/>
    <property type="match status" value="1"/>
</dbReference>
<dbReference type="Gene3D" id="3.40.50.720">
    <property type="entry name" value="NAD(P)-binding Rossmann-like Domain"/>
    <property type="match status" value="1"/>
</dbReference>
<dbReference type="FunFam" id="3.30.1490.20:FF:000020">
    <property type="entry name" value="Protein lysine acetyltransferase"/>
    <property type="match status" value="1"/>
</dbReference>
<dbReference type="SUPFAM" id="SSF52210">
    <property type="entry name" value="Succinyl-CoA synthetase domains"/>
    <property type="match status" value="2"/>
</dbReference>
<dbReference type="OrthoDB" id="9807426at2"/>
<dbReference type="GO" id="GO:0046872">
    <property type="term" value="F:metal ion binding"/>
    <property type="evidence" value="ECO:0007669"/>
    <property type="project" value="InterPro"/>
</dbReference>
<keyword evidence="3" id="KW-0067">ATP-binding</keyword>
<dbReference type="Pfam" id="PF13607">
    <property type="entry name" value="Succ_CoA_lig"/>
    <property type="match status" value="1"/>
</dbReference>
<dbReference type="InterPro" id="IPR013815">
    <property type="entry name" value="ATP_grasp_subdomain_1"/>
</dbReference>
<evidence type="ECO:0000256" key="3">
    <source>
        <dbReference type="PROSITE-ProRule" id="PRU00409"/>
    </source>
</evidence>
<feature type="domain" description="ATP-grasp" evidence="4">
    <location>
        <begin position="501"/>
        <end position="552"/>
    </location>
</feature>
<evidence type="ECO:0000313" key="5">
    <source>
        <dbReference type="EMBL" id="MXO87993.1"/>
    </source>
</evidence>
<dbReference type="GO" id="GO:0006099">
    <property type="term" value="P:tricarboxylic acid cycle"/>
    <property type="evidence" value="ECO:0007669"/>
    <property type="project" value="UniProtKB-KW"/>
</dbReference>
<comment type="similarity">
    <text evidence="2">In the N-terminal section; belongs to the acetate CoA ligase alpha subunit family.</text>
</comment>
<keyword evidence="3" id="KW-0547">Nucleotide-binding</keyword>
<dbReference type="Pfam" id="PF13549">
    <property type="entry name" value="ATP-grasp_5"/>
    <property type="match status" value="1"/>
</dbReference>
<dbReference type="InterPro" id="IPR016102">
    <property type="entry name" value="Succinyl-CoA_synth-like"/>
</dbReference>
<dbReference type="Gene3D" id="3.30.1490.20">
    <property type="entry name" value="ATP-grasp fold, A domain"/>
    <property type="match status" value="1"/>
</dbReference>
<dbReference type="SUPFAM" id="SSF56059">
    <property type="entry name" value="Glutathione synthetase ATP-binding domain-like"/>
    <property type="match status" value="1"/>
</dbReference>
<evidence type="ECO:0000313" key="6">
    <source>
        <dbReference type="Proteomes" id="UP000435243"/>
    </source>
</evidence>
<dbReference type="Gene3D" id="3.40.50.261">
    <property type="entry name" value="Succinyl-CoA synthetase domains"/>
    <property type="match status" value="2"/>
</dbReference>
<keyword evidence="6" id="KW-1185">Reference proteome</keyword>
<protein>
    <submittedName>
        <fullName evidence="5">CoA-binding protein</fullName>
    </submittedName>
</protein>
<dbReference type="InterPro" id="IPR003781">
    <property type="entry name" value="CoA-bd"/>
</dbReference>
<dbReference type="InterPro" id="IPR036291">
    <property type="entry name" value="NAD(P)-bd_dom_sf"/>
</dbReference>
<dbReference type="GO" id="GO:0005524">
    <property type="term" value="F:ATP binding"/>
    <property type="evidence" value="ECO:0007669"/>
    <property type="project" value="UniProtKB-UniRule"/>
</dbReference>
<dbReference type="InterPro" id="IPR032875">
    <property type="entry name" value="Succ_CoA_lig_flav_dom"/>
</dbReference>
<keyword evidence="1" id="KW-0816">Tricarboxylic acid cycle</keyword>
<sequence>MREMTTRRFTNDQIDRLLRPRSVAVVGASDRHGALGATLLNNLVQYEFDGDIYPVNPKRDELLGLKVYHSVNDLPEGVDCAVLAIPRPFVIQTVRDLAERGCGAVVIYSAGFSEAGEEGMRDQIELGEIAGKYGMVIEGPNCLGCTNYIARVPLTFVETNMVSPGPNDRAVGIASQSGALAAVLATALHPRGCFVSTSVSTGNEAASGVEDYVEWLVDDPATHVITLYVESLRRPKAFIAAARRAREAGKPVIMLHPGKSDKAQESAATHTGAMAGDYALMKTKLMREGVIFADTLEELADITEIALRCKSLPGANMAVLGESGALRGLAFDIAEDIGLDLIHLDDDNSPELRAILPDFVPVSNPTDITALGLSEPEIYTKVLTALLEDDRIGSVVASIIQSDPITSRIKFPAIIKVLEDGTFPKPLVFAGVDEGARVPQEYIDGLRAVGIPWFPSTERAYRAIARLADLSKRDLTDRSQEPIVVPGLASESGVIPEYKAKALLGPLGISFPQSQFAATAEEAASVAEALGYPVVMKAQAAALGHKSDAGGVILNLKTRADVAEAFERMYQNVANYDASIALDGVLVEKMGRMGTEMIVGAKSDPEWGPVVLAGFGGVTAEILKDVKLFTPDMGKDQVVAGLLGLKQAALLKGYRGSPELDVDALADLIVQMGRIMDGNPAIREIDLNPVILHPRGEGVVALDALMLVD</sequence>
<dbReference type="SMART" id="SM00881">
    <property type="entry name" value="CoA_binding"/>
    <property type="match status" value="1"/>
</dbReference>
<evidence type="ECO:0000256" key="1">
    <source>
        <dbReference type="ARBA" id="ARBA00022532"/>
    </source>
</evidence>
<dbReference type="Proteomes" id="UP000435243">
    <property type="component" value="Unassembled WGS sequence"/>
</dbReference>
<reference evidence="5 6" key="1">
    <citation type="submission" date="2019-12" db="EMBL/GenBank/DDBJ databases">
        <title>Genomic-based taxomic classification of the family Erythrobacteraceae.</title>
        <authorList>
            <person name="Xu L."/>
        </authorList>
    </citation>
    <scope>NUCLEOTIDE SEQUENCE [LARGE SCALE GENOMIC DNA]</scope>
    <source>
        <strain evidence="5 6">JCM 16339</strain>
    </source>
</reference>
<dbReference type="PANTHER" id="PTHR42793">
    <property type="entry name" value="COA BINDING DOMAIN CONTAINING PROTEIN"/>
    <property type="match status" value="1"/>
</dbReference>
<dbReference type="PROSITE" id="PS50975">
    <property type="entry name" value="ATP_GRASP"/>
    <property type="match status" value="1"/>
</dbReference>
<organism evidence="5 6">
    <name type="scientific">Alteraurantiacibacter aestuarii</name>
    <dbReference type="NCBI Taxonomy" id="650004"/>
    <lineage>
        <taxon>Bacteria</taxon>
        <taxon>Pseudomonadati</taxon>
        <taxon>Pseudomonadota</taxon>
        <taxon>Alphaproteobacteria</taxon>
        <taxon>Sphingomonadales</taxon>
        <taxon>Erythrobacteraceae</taxon>
        <taxon>Alteraurantiacibacter</taxon>
    </lineage>
</organism>
<name>A0A844ZKE8_9SPHN</name>
<evidence type="ECO:0000259" key="4">
    <source>
        <dbReference type="PROSITE" id="PS50975"/>
    </source>
</evidence>
<comment type="caution">
    <text evidence="5">The sequence shown here is derived from an EMBL/GenBank/DDBJ whole genome shotgun (WGS) entry which is preliminary data.</text>
</comment>